<name>A0A0E0R3F4_ORYRU</name>
<sequence length="480" mass="53730">MSPKLVLEKKGYTQFTPHYITWYCPDSFILSKQCKSQCINHGRYCAPDPEQDFSKGYDGKDVVVQNLRQVCVYKVAKEHGKPWLWWDYVTDFAIRCPMKEKKYTKECADGVIKSLGKLDKGAVLKAICAGFRETTEPAVCLSEVVKGVKFVGDGYTHCEAVAVREVAQVYELIKTQQPLLLVHQQPQQLAHGLLNHALRALNVALSVMNQPHASSSAAAAAVPVMSLIKAEAATPANSSSPAADVAADNHVVGKPRRSSSAAKRRRINGEEYKSSSWSQFTPVPHEDGFQWRKYGEKKIQGTHFTRSYFRCTYRDDRGCQATKQIQQKDKNDPPMFQVTYSNEHTCTTTRLINNINNPAALHNLTANPNGHHDSDDDDTIFTKMIKQEEQAAWLPPPPPADLATISNNFDETPGLHVCQEVPPSSSNSSVISHYADEFDHHQMLETTVMEEALGLGADLDDPYFYDPNLLLIYESLMNCY</sequence>
<evidence type="ECO:0000259" key="15">
    <source>
        <dbReference type="PROSITE" id="PS50811"/>
    </source>
</evidence>
<dbReference type="Pfam" id="PF25011">
    <property type="entry name" value="VSR_TRX"/>
    <property type="match status" value="1"/>
</dbReference>
<keyword evidence="6" id="KW-1133">Transmembrane helix</keyword>
<dbReference type="InterPro" id="IPR036576">
    <property type="entry name" value="WRKY_dom_sf"/>
</dbReference>
<dbReference type="GO" id="GO:0005634">
    <property type="term" value="C:nucleus"/>
    <property type="evidence" value="ECO:0007669"/>
    <property type="project" value="UniProtKB-SubCell"/>
</dbReference>
<dbReference type="PROSITE" id="PS50811">
    <property type="entry name" value="WRKY"/>
    <property type="match status" value="1"/>
</dbReference>
<evidence type="ECO:0000256" key="5">
    <source>
        <dbReference type="ARBA" id="ARBA00022737"/>
    </source>
</evidence>
<evidence type="ECO:0000256" key="10">
    <source>
        <dbReference type="ARBA" id="ARBA00023163"/>
    </source>
</evidence>
<evidence type="ECO:0000256" key="6">
    <source>
        <dbReference type="ARBA" id="ARBA00022989"/>
    </source>
</evidence>
<dbReference type="PANTHER" id="PTHR22702">
    <property type="entry name" value="PROTEASE-ASSOCIATED DOMAIN-CONTAINING PROTEIN"/>
    <property type="match status" value="1"/>
</dbReference>
<evidence type="ECO:0000256" key="7">
    <source>
        <dbReference type="ARBA" id="ARBA00023015"/>
    </source>
</evidence>
<proteinExistence type="predicted"/>
<dbReference type="AlphaFoldDB" id="A0A0E0R3F4"/>
<evidence type="ECO:0000313" key="17">
    <source>
        <dbReference type="Proteomes" id="UP000008022"/>
    </source>
</evidence>
<dbReference type="eggNOG" id="ENOG502QSX2">
    <property type="taxonomic scope" value="Eukaryota"/>
</dbReference>
<dbReference type="GO" id="GO:0016020">
    <property type="term" value="C:membrane"/>
    <property type="evidence" value="ECO:0007669"/>
    <property type="project" value="UniProtKB-SubCell"/>
</dbReference>
<dbReference type="Gene3D" id="2.20.25.80">
    <property type="entry name" value="WRKY domain"/>
    <property type="match status" value="1"/>
</dbReference>
<keyword evidence="3" id="KW-0812">Transmembrane</keyword>
<dbReference type="GO" id="GO:0043565">
    <property type="term" value="F:sequence-specific DNA binding"/>
    <property type="evidence" value="ECO:0007669"/>
    <property type="project" value="InterPro"/>
</dbReference>
<keyword evidence="10" id="KW-0804">Transcription</keyword>
<dbReference type="EnsemblPlants" id="ORUFI11G01010.1">
    <property type="protein sequence ID" value="ORUFI11G01010.1"/>
    <property type="gene ID" value="ORUFI11G01010"/>
</dbReference>
<keyword evidence="12" id="KW-0539">Nucleus</keyword>
<comment type="subcellular location">
    <subcellularLocation>
        <location evidence="13">Endomembrane system</location>
        <topology evidence="13">Single-pass membrane protein</topology>
    </subcellularLocation>
    <subcellularLocation>
        <location evidence="2">Membrane</location>
        <topology evidence="2">Single-pass type I membrane protein</topology>
    </subcellularLocation>
    <subcellularLocation>
        <location evidence="1">Nucleus</location>
    </subcellularLocation>
</comment>
<dbReference type="PANTHER" id="PTHR22702:SF1">
    <property type="entry name" value="PROTEASE-ASSOCIATED DOMAIN-CONTAINING PROTEIN 1"/>
    <property type="match status" value="1"/>
</dbReference>
<dbReference type="SMART" id="SM00774">
    <property type="entry name" value="WRKY"/>
    <property type="match status" value="1"/>
</dbReference>
<evidence type="ECO:0000256" key="3">
    <source>
        <dbReference type="ARBA" id="ARBA00022692"/>
    </source>
</evidence>
<keyword evidence="17" id="KW-1185">Reference proteome</keyword>
<dbReference type="Gramene" id="ORUFI11G01010.1">
    <property type="protein sequence ID" value="ORUFI11G01010.1"/>
    <property type="gene ID" value="ORUFI11G01010"/>
</dbReference>
<keyword evidence="4" id="KW-0732">Signal</keyword>
<accession>A0A0E0R3F4</accession>
<evidence type="ECO:0000256" key="11">
    <source>
        <dbReference type="ARBA" id="ARBA00023180"/>
    </source>
</evidence>
<feature type="region of interest" description="Disordered" evidence="14">
    <location>
        <begin position="237"/>
        <end position="279"/>
    </location>
</feature>
<evidence type="ECO:0000256" key="9">
    <source>
        <dbReference type="ARBA" id="ARBA00023136"/>
    </source>
</evidence>
<organism evidence="16 17">
    <name type="scientific">Oryza rufipogon</name>
    <name type="common">Brownbeard rice</name>
    <name type="synonym">Asian wild rice</name>
    <dbReference type="NCBI Taxonomy" id="4529"/>
    <lineage>
        <taxon>Eukaryota</taxon>
        <taxon>Viridiplantae</taxon>
        <taxon>Streptophyta</taxon>
        <taxon>Embryophyta</taxon>
        <taxon>Tracheophyta</taxon>
        <taxon>Spermatophyta</taxon>
        <taxon>Magnoliopsida</taxon>
        <taxon>Liliopsida</taxon>
        <taxon>Poales</taxon>
        <taxon>Poaceae</taxon>
        <taxon>BOP clade</taxon>
        <taxon>Oryzoideae</taxon>
        <taxon>Oryzeae</taxon>
        <taxon>Oryzinae</taxon>
        <taxon>Oryza</taxon>
    </lineage>
</organism>
<dbReference type="InterPro" id="IPR003657">
    <property type="entry name" value="WRKY_dom"/>
</dbReference>
<dbReference type="Proteomes" id="UP000008022">
    <property type="component" value="Unassembled WGS sequence"/>
</dbReference>
<evidence type="ECO:0000256" key="14">
    <source>
        <dbReference type="SAM" id="MobiDB-lite"/>
    </source>
</evidence>
<feature type="compositionally biased region" description="Basic residues" evidence="14">
    <location>
        <begin position="253"/>
        <end position="266"/>
    </location>
</feature>
<dbReference type="STRING" id="4529.A0A0E0R3F4"/>
<dbReference type="GO" id="GO:0003700">
    <property type="term" value="F:DNA-binding transcription factor activity"/>
    <property type="evidence" value="ECO:0007669"/>
    <property type="project" value="InterPro"/>
</dbReference>
<dbReference type="SUPFAM" id="SSF118290">
    <property type="entry name" value="WRKY DNA-binding domain"/>
    <property type="match status" value="1"/>
</dbReference>
<dbReference type="Pfam" id="PF03106">
    <property type="entry name" value="WRKY"/>
    <property type="match status" value="1"/>
</dbReference>
<evidence type="ECO:0000256" key="4">
    <source>
        <dbReference type="ARBA" id="ARBA00022729"/>
    </source>
</evidence>
<evidence type="ECO:0000256" key="1">
    <source>
        <dbReference type="ARBA" id="ARBA00004123"/>
    </source>
</evidence>
<keyword evidence="8" id="KW-0238">DNA-binding</keyword>
<protein>
    <recommendedName>
        <fullName evidence="15">WRKY domain-containing protein</fullName>
    </recommendedName>
</protein>
<dbReference type="InterPro" id="IPR056858">
    <property type="entry name" value="VSR_TRX"/>
</dbReference>
<evidence type="ECO:0000256" key="2">
    <source>
        <dbReference type="ARBA" id="ARBA00004479"/>
    </source>
</evidence>
<keyword evidence="9" id="KW-0472">Membrane</keyword>
<reference evidence="16" key="2">
    <citation type="submission" date="2015-06" db="UniProtKB">
        <authorList>
            <consortium name="EnsemblPlants"/>
        </authorList>
    </citation>
    <scope>IDENTIFICATION</scope>
</reference>
<dbReference type="GO" id="GO:0012505">
    <property type="term" value="C:endomembrane system"/>
    <property type="evidence" value="ECO:0007669"/>
    <property type="project" value="UniProtKB-SubCell"/>
</dbReference>
<keyword evidence="11" id="KW-0325">Glycoprotein</keyword>
<evidence type="ECO:0000313" key="16">
    <source>
        <dbReference type="EnsemblPlants" id="ORUFI11G01010.1"/>
    </source>
</evidence>
<evidence type="ECO:0000256" key="13">
    <source>
        <dbReference type="ARBA" id="ARBA00037847"/>
    </source>
</evidence>
<keyword evidence="5" id="KW-0677">Repeat</keyword>
<reference evidence="17" key="1">
    <citation type="submission" date="2013-06" db="EMBL/GenBank/DDBJ databases">
        <authorList>
            <person name="Zhao Q."/>
        </authorList>
    </citation>
    <scope>NUCLEOTIDE SEQUENCE</scope>
    <source>
        <strain evidence="17">cv. W1943</strain>
    </source>
</reference>
<keyword evidence="7" id="KW-0805">Transcription regulation</keyword>
<evidence type="ECO:0000256" key="12">
    <source>
        <dbReference type="ARBA" id="ARBA00023242"/>
    </source>
</evidence>
<evidence type="ECO:0000256" key="8">
    <source>
        <dbReference type="ARBA" id="ARBA00023125"/>
    </source>
</evidence>
<dbReference type="HOGENOM" id="CLU_044923_0_0_1"/>
<feature type="domain" description="WRKY" evidence="15">
    <location>
        <begin position="286"/>
        <end position="349"/>
    </location>
</feature>
<dbReference type="OMA" id="CCWINGE"/>